<sequence length="116" mass="12185">MAEIESIARALVEALNARDFTALAAKVHEDVAVSGFGGGSDNGWEALRERLARHFAASDESYGDVLAMGDAAGNTVAIRLTARGHAQGGGAYSREEILLLELEEGLITRIAVFSPA</sequence>
<dbReference type="EMBL" id="JACHIK010000001">
    <property type="protein sequence ID" value="MBB5041083.1"/>
    <property type="molecule type" value="Genomic_DNA"/>
</dbReference>
<proteinExistence type="predicted"/>
<gene>
    <name evidence="2" type="ORF">HNQ66_000461</name>
</gene>
<dbReference type="SUPFAM" id="SSF54427">
    <property type="entry name" value="NTF2-like"/>
    <property type="match status" value="1"/>
</dbReference>
<evidence type="ECO:0000259" key="1">
    <source>
        <dbReference type="Pfam" id="PF12680"/>
    </source>
</evidence>
<accession>A0A7W7YRP8</accession>
<dbReference type="Proteomes" id="UP000535406">
    <property type="component" value="Unassembled WGS sequence"/>
</dbReference>
<dbReference type="Gene3D" id="3.10.450.50">
    <property type="match status" value="1"/>
</dbReference>
<dbReference type="RefSeq" id="WP_184140411.1">
    <property type="nucleotide sequence ID" value="NZ_JACHIK010000001.1"/>
</dbReference>
<evidence type="ECO:0000313" key="3">
    <source>
        <dbReference type="Proteomes" id="UP000535406"/>
    </source>
</evidence>
<name>A0A7W7YRP8_9HYPH</name>
<comment type="caution">
    <text evidence="2">The sequence shown here is derived from an EMBL/GenBank/DDBJ whole genome shotgun (WGS) entry which is preliminary data.</text>
</comment>
<dbReference type="Pfam" id="PF12680">
    <property type="entry name" value="SnoaL_2"/>
    <property type="match status" value="1"/>
</dbReference>
<feature type="domain" description="SnoaL-like" evidence="1">
    <location>
        <begin position="8"/>
        <end position="110"/>
    </location>
</feature>
<protein>
    <recommendedName>
        <fullName evidence="1">SnoaL-like domain-containing protein</fullName>
    </recommendedName>
</protein>
<dbReference type="InterPro" id="IPR032710">
    <property type="entry name" value="NTF2-like_dom_sf"/>
</dbReference>
<dbReference type="InterPro" id="IPR037401">
    <property type="entry name" value="SnoaL-like"/>
</dbReference>
<dbReference type="AlphaFoldDB" id="A0A7W7YRP8"/>
<reference evidence="2 3" key="1">
    <citation type="submission" date="2020-08" db="EMBL/GenBank/DDBJ databases">
        <title>Genomic Encyclopedia of Type Strains, Phase IV (KMG-IV): sequencing the most valuable type-strain genomes for metagenomic binning, comparative biology and taxonomic classification.</title>
        <authorList>
            <person name="Goeker M."/>
        </authorList>
    </citation>
    <scope>NUCLEOTIDE SEQUENCE [LARGE SCALE GENOMIC DNA]</scope>
    <source>
        <strain evidence="2 3">DSM 21319</strain>
    </source>
</reference>
<keyword evidence="3" id="KW-1185">Reference proteome</keyword>
<evidence type="ECO:0000313" key="2">
    <source>
        <dbReference type="EMBL" id="MBB5041083.1"/>
    </source>
</evidence>
<organism evidence="2 3">
    <name type="scientific">Shinella fusca</name>
    <dbReference type="NCBI Taxonomy" id="544480"/>
    <lineage>
        <taxon>Bacteria</taxon>
        <taxon>Pseudomonadati</taxon>
        <taxon>Pseudomonadota</taxon>
        <taxon>Alphaproteobacteria</taxon>
        <taxon>Hyphomicrobiales</taxon>
        <taxon>Rhizobiaceae</taxon>
        <taxon>Shinella</taxon>
    </lineage>
</organism>